<evidence type="ECO:0000313" key="3">
    <source>
        <dbReference type="EMBL" id="KAJ1131179.1"/>
    </source>
</evidence>
<keyword evidence="2" id="KW-0812">Transmembrane</keyword>
<feature type="transmembrane region" description="Helical" evidence="2">
    <location>
        <begin position="57"/>
        <end position="73"/>
    </location>
</feature>
<feature type="compositionally biased region" description="Pro residues" evidence="1">
    <location>
        <begin position="148"/>
        <end position="163"/>
    </location>
</feature>
<dbReference type="EMBL" id="JANPWB010000011">
    <property type="protein sequence ID" value="KAJ1131179.1"/>
    <property type="molecule type" value="Genomic_DNA"/>
</dbReference>
<protein>
    <submittedName>
        <fullName evidence="3">Uncharacterized protein</fullName>
    </submittedName>
</protein>
<sequence>ATGIIQLCGCSSFRIIIDLLHNLQILTQTFSFLHRLLLKMHRHELPRSANLFAKVDYLYFSCLLLFLVVKLILMRCHQCFGIDNKFEIIPSKNVLLYVTYFAFSSCVIYLTLPLNLALTCCIIPVALLIRHRTHPPQQLTQLPHPHPKPPLSQPRPRHSPPYPKNHRRRQILLLPRRQDLEHSPHHPTTDPGPGGLQKTPQDLALRPVATPLPSALRPLRGRRLFFCPKHLLREKGTRGKDGGRENRKSVTMGESRNL</sequence>
<evidence type="ECO:0000256" key="2">
    <source>
        <dbReference type="SAM" id="Phobius"/>
    </source>
</evidence>
<name>A0AAV7PW63_PLEWA</name>
<keyword evidence="2" id="KW-0472">Membrane</keyword>
<feature type="region of interest" description="Disordered" evidence="1">
    <location>
        <begin position="234"/>
        <end position="258"/>
    </location>
</feature>
<keyword evidence="4" id="KW-1185">Reference proteome</keyword>
<feature type="compositionally biased region" description="Basic and acidic residues" evidence="1">
    <location>
        <begin position="176"/>
        <end position="188"/>
    </location>
</feature>
<proteinExistence type="predicted"/>
<feature type="compositionally biased region" description="Basic and acidic residues" evidence="1">
    <location>
        <begin position="234"/>
        <end position="248"/>
    </location>
</feature>
<dbReference type="AlphaFoldDB" id="A0AAV7PW63"/>
<evidence type="ECO:0000256" key="1">
    <source>
        <dbReference type="SAM" id="MobiDB-lite"/>
    </source>
</evidence>
<feature type="non-terminal residue" evidence="3">
    <location>
        <position position="1"/>
    </location>
</feature>
<reference evidence="3" key="1">
    <citation type="journal article" date="2022" name="bioRxiv">
        <title>Sequencing and chromosome-scale assembly of the giantPleurodeles waltlgenome.</title>
        <authorList>
            <person name="Brown T."/>
            <person name="Elewa A."/>
            <person name="Iarovenko S."/>
            <person name="Subramanian E."/>
            <person name="Araus A.J."/>
            <person name="Petzold A."/>
            <person name="Susuki M."/>
            <person name="Suzuki K.-i.T."/>
            <person name="Hayashi T."/>
            <person name="Toyoda A."/>
            <person name="Oliveira C."/>
            <person name="Osipova E."/>
            <person name="Leigh N.D."/>
            <person name="Simon A."/>
            <person name="Yun M.H."/>
        </authorList>
    </citation>
    <scope>NUCLEOTIDE SEQUENCE</scope>
    <source>
        <strain evidence="3">20211129_DDA</strain>
        <tissue evidence="3">Liver</tissue>
    </source>
</reference>
<feature type="non-terminal residue" evidence="3">
    <location>
        <position position="258"/>
    </location>
</feature>
<gene>
    <name evidence="3" type="ORF">NDU88_009518</name>
</gene>
<keyword evidence="2" id="KW-1133">Transmembrane helix</keyword>
<accession>A0AAV7PW63</accession>
<feature type="region of interest" description="Disordered" evidence="1">
    <location>
        <begin position="137"/>
        <end position="200"/>
    </location>
</feature>
<comment type="caution">
    <text evidence="3">The sequence shown here is derived from an EMBL/GenBank/DDBJ whole genome shotgun (WGS) entry which is preliminary data.</text>
</comment>
<evidence type="ECO:0000313" key="4">
    <source>
        <dbReference type="Proteomes" id="UP001066276"/>
    </source>
</evidence>
<organism evidence="3 4">
    <name type="scientific">Pleurodeles waltl</name>
    <name type="common">Iberian ribbed newt</name>
    <dbReference type="NCBI Taxonomy" id="8319"/>
    <lineage>
        <taxon>Eukaryota</taxon>
        <taxon>Metazoa</taxon>
        <taxon>Chordata</taxon>
        <taxon>Craniata</taxon>
        <taxon>Vertebrata</taxon>
        <taxon>Euteleostomi</taxon>
        <taxon>Amphibia</taxon>
        <taxon>Batrachia</taxon>
        <taxon>Caudata</taxon>
        <taxon>Salamandroidea</taxon>
        <taxon>Salamandridae</taxon>
        <taxon>Pleurodelinae</taxon>
        <taxon>Pleurodeles</taxon>
    </lineage>
</organism>
<dbReference type="Proteomes" id="UP001066276">
    <property type="component" value="Chromosome 7"/>
</dbReference>